<evidence type="ECO:0000256" key="5">
    <source>
        <dbReference type="ARBA" id="ARBA00047720"/>
    </source>
</evidence>
<geneLocation type="plasmid" evidence="10">
    <name>pnve414</name>
</geneLocation>
<dbReference type="Gene3D" id="2.30.40.10">
    <property type="entry name" value="Urease, subunit C, domain 1"/>
    <property type="match status" value="1"/>
</dbReference>
<dbReference type="PANTHER" id="PTHR11113:SF2">
    <property type="entry name" value="ADENINE DEAMINASE"/>
    <property type="match status" value="1"/>
</dbReference>
<name>A0A4P8WN96_9EURY</name>
<evidence type="ECO:0000259" key="7">
    <source>
        <dbReference type="Pfam" id="PF01979"/>
    </source>
</evidence>
<comment type="catalytic activity">
    <reaction evidence="5 6">
        <text>adenine + H2O + H(+) = hypoxanthine + NH4(+)</text>
        <dbReference type="Rhea" id="RHEA:23688"/>
        <dbReference type="ChEBI" id="CHEBI:15377"/>
        <dbReference type="ChEBI" id="CHEBI:15378"/>
        <dbReference type="ChEBI" id="CHEBI:16708"/>
        <dbReference type="ChEBI" id="CHEBI:17368"/>
        <dbReference type="ChEBI" id="CHEBI:28938"/>
        <dbReference type="EC" id="3.5.4.2"/>
    </reaction>
</comment>
<dbReference type="PANTHER" id="PTHR11113">
    <property type="entry name" value="N-ACETYLGLUCOSAMINE-6-PHOSPHATE DEACETYLASE"/>
    <property type="match status" value="1"/>
</dbReference>
<comment type="similarity">
    <text evidence="1 6">Belongs to the metallo-dependent hydrolases superfamily. Adenine deaminase family.</text>
</comment>
<reference evidence="10" key="1">
    <citation type="submission" date="2019-05" db="EMBL/GenBank/DDBJ databases">
        <title>Genome sequence and methylation pattern of the halophilic Archaeon Natrinema versiforme BOL5-4.</title>
        <authorList>
            <person name="DasSarma P."/>
            <person name="Anton B.P."/>
            <person name="DasSarma S.L."/>
            <person name="Martinez F.L."/>
            <person name="Guzman D."/>
            <person name="Roberts R.J."/>
            <person name="DasSarma S."/>
        </authorList>
    </citation>
    <scope>NUCLEOTIDE SEQUENCE [LARGE SCALE GENOMIC DNA]</scope>
    <source>
        <strain evidence="10">BOL5-4</strain>
        <plasmid evidence="10">pnve414</plasmid>
    </source>
</reference>
<dbReference type="Gene3D" id="3.20.20.140">
    <property type="entry name" value="Metal-dependent hydrolases"/>
    <property type="match status" value="1"/>
</dbReference>
<evidence type="ECO:0000256" key="6">
    <source>
        <dbReference type="HAMAP-Rule" id="MF_01518"/>
    </source>
</evidence>
<dbReference type="InterPro" id="IPR006680">
    <property type="entry name" value="Amidohydro-rel"/>
</dbReference>
<evidence type="ECO:0000259" key="8">
    <source>
        <dbReference type="Pfam" id="PF13382"/>
    </source>
</evidence>
<dbReference type="NCBIfam" id="TIGR01178">
    <property type="entry name" value="ade"/>
    <property type="match status" value="1"/>
</dbReference>
<evidence type="ECO:0000256" key="4">
    <source>
        <dbReference type="ARBA" id="ARBA00023211"/>
    </source>
</evidence>
<dbReference type="SUPFAM" id="SSF51338">
    <property type="entry name" value="Composite domain of metallo-dependent hydrolases"/>
    <property type="match status" value="1"/>
</dbReference>
<comment type="cofactor">
    <cofactor evidence="6">
        <name>Mn(2+)</name>
        <dbReference type="ChEBI" id="CHEBI:29035"/>
    </cofactor>
</comment>
<feature type="domain" description="Amidohydrolase-related" evidence="7">
    <location>
        <begin position="51"/>
        <end position="332"/>
    </location>
</feature>
<dbReference type="InterPro" id="IPR011059">
    <property type="entry name" value="Metal-dep_hydrolase_composite"/>
</dbReference>
<dbReference type="EC" id="3.5.4.2" evidence="2 6"/>
<keyword evidence="9" id="KW-0614">Plasmid</keyword>
<evidence type="ECO:0000256" key="3">
    <source>
        <dbReference type="ARBA" id="ARBA00022801"/>
    </source>
</evidence>
<sequence>MTRTDTVDLTISGTLVDVLNGTLRETTVAVDDGEIVALADRPANREIEAEYIAPGLIDAHMHIESSMVTAAHYGNAVLDRGVTSVVADPHEIANVCGLAGVRGMIKDAAHTPLKIRFTAPSSVPASHLQDGGATLDAAAVEDLLGDEQVIALGEVMNVPGVLAGEEAIHDKIEAARERGLTVDGHAPRVTGSELQSVAQYLDTDHESVTEAEALEKLNAGMRVYIREGSCSKNLDRLIGLVNRSDVDSRRLSLCSDDRDVSELMELGSVDFAVRRAIEDGIDPVEAIQLATINTAESYGVPFGRVAPGAPADLALLDDLAAWDVEHVVVDGVVDPSLEAPPETAVETDTVAFDRVEPAELALEYAGSGPARVQVIDAVGRIQTKRTEQALPVESRDGTDIVVPDPTADVAAISVIERHGGSGNIGNGFVHGLGLDRGAVGVTVAHDAHNCLVVGAAFDPMAAVANHLGEVGGGVAAYDPTTDTIETLELPVGGLMSDEPLAVVTEQFETVQSQARALGLDHEGGVHTLTFLALEVIPELRLTTNGLVDIAAFEYTDVILD</sequence>
<evidence type="ECO:0000313" key="10">
    <source>
        <dbReference type="Proteomes" id="UP000302218"/>
    </source>
</evidence>
<keyword evidence="4 6" id="KW-0464">Manganese</keyword>
<organism evidence="9 10">
    <name type="scientific">Natrinema versiforme</name>
    <dbReference type="NCBI Taxonomy" id="88724"/>
    <lineage>
        <taxon>Archaea</taxon>
        <taxon>Methanobacteriati</taxon>
        <taxon>Methanobacteriota</taxon>
        <taxon>Stenosarchaea group</taxon>
        <taxon>Halobacteria</taxon>
        <taxon>Halobacteriales</taxon>
        <taxon>Natrialbaceae</taxon>
        <taxon>Natrinema</taxon>
    </lineage>
</organism>
<dbReference type="SUPFAM" id="SSF51556">
    <property type="entry name" value="Metallo-dependent hydrolases"/>
    <property type="match status" value="1"/>
</dbReference>
<dbReference type="Proteomes" id="UP000302218">
    <property type="component" value="Plasmid pNVE414"/>
</dbReference>
<evidence type="ECO:0000256" key="2">
    <source>
        <dbReference type="ARBA" id="ARBA00012782"/>
    </source>
</evidence>
<keyword evidence="3 6" id="KW-0378">Hydrolase</keyword>
<dbReference type="GO" id="GO:0006146">
    <property type="term" value="P:adenine catabolic process"/>
    <property type="evidence" value="ECO:0007669"/>
    <property type="project" value="InterPro"/>
</dbReference>
<dbReference type="InterPro" id="IPR032466">
    <property type="entry name" value="Metal_Hydrolase"/>
</dbReference>
<dbReference type="GO" id="GO:0000034">
    <property type="term" value="F:adenine deaminase activity"/>
    <property type="evidence" value="ECO:0007669"/>
    <property type="project" value="UniProtKB-UniRule"/>
</dbReference>
<dbReference type="InterPro" id="IPR006679">
    <property type="entry name" value="Adenine_deam"/>
</dbReference>
<dbReference type="Pfam" id="PF01979">
    <property type="entry name" value="Amidohydro_1"/>
    <property type="match status" value="1"/>
</dbReference>
<dbReference type="KEGG" id="nvr:FEJ81_21255"/>
<protein>
    <recommendedName>
        <fullName evidence="2 6">Adenine deaminase</fullName>
        <shortName evidence="6">Adenase</shortName>
        <shortName evidence="6">Adenine aminase</shortName>
        <ecNumber evidence="2 6">3.5.4.2</ecNumber>
    </recommendedName>
</protein>
<accession>A0A4P8WN96</accession>
<dbReference type="EMBL" id="CP040332">
    <property type="protein sequence ID" value="QCS45089.1"/>
    <property type="molecule type" value="Genomic_DNA"/>
</dbReference>
<dbReference type="InterPro" id="IPR026912">
    <property type="entry name" value="Adenine_deam_C"/>
</dbReference>
<proteinExistence type="inferred from homology"/>
<feature type="domain" description="Adenine deaminase C-terminal" evidence="8">
    <location>
        <begin position="383"/>
        <end position="552"/>
    </location>
</feature>
<dbReference type="Pfam" id="PF13382">
    <property type="entry name" value="Adenine_deam_C"/>
    <property type="match status" value="1"/>
</dbReference>
<evidence type="ECO:0000256" key="1">
    <source>
        <dbReference type="ARBA" id="ARBA00006773"/>
    </source>
</evidence>
<evidence type="ECO:0000313" key="9">
    <source>
        <dbReference type="EMBL" id="QCS45089.1"/>
    </source>
</evidence>
<gene>
    <name evidence="6 9" type="primary">ade</name>
    <name evidence="9" type="ORF">FEJ81_21255</name>
</gene>
<dbReference type="AlphaFoldDB" id="A0A4P8WN96"/>
<dbReference type="OrthoDB" id="24954at2157"/>
<dbReference type="HAMAP" id="MF_01518">
    <property type="entry name" value="Adenine_deamin"/>
    <property type="match status" value="1"/>
</dbReference>